<gene>
    <name evidence="5" type="ORF">Mkiyose1413_40120</name>
    <name evidence="4" type="ORF">SRL2020028_29400</name>
</gene>
<organism evidence="5 6">
    <name type="scientific">Mycobacterium kiyosense</name>
    <dbReference type="NCBI Taxonomy" id="2871094"/>
    <lineage>
        <taxon>Bacteria</taxon>
        <taxon>Bacillati</taxon>
        <taxon>Actinomycetota</taxon>
        <taxon>Actinomycetes</taxon>
        <taxon>Mycobacteriales</taxon>
        <taxon>Mycobacteriaceae</taxon>
        <taxon>Mycobacterium</taxon>
    </lineage>
</organism>
<sequence length="663" mass="69656">MRITRLLGVFLTVVGLAAGPLLLAPAAGAQAPFRLPGYITDNAGALSESGRAAVTSATIKLYADRRIRLWVVYVDTFSGQSAENWAQQTYRVSDLHNYDALLAVATTDRAYAFLVPNGVQGVSSSQVDNLRRNQIEPALGNDDWSGAAVAAANGLNVTPRSTNPVWVVGALAVIALLVLVLVLLMRRRARRRHANALAAARRIDPADATALAAVPVDILDELSRAKVVEVDNAVRTSANELALAIEEFGEQRTAPFTQAVNNAKAALSQAFTVRQQLDDSIPETPAQRRELLTRVIVAAANADRELEAQTEAFEQLRDLVINAPARLDALTQQYVELTSRIDPAAQHLVELHKEFGGAALASVSGNVTTAKERLDFADRNIGIARDLADRAVSGQQSPLVDAVRAAESALGQARSLLDAVDSAAGDIRHAVANLPALLNEVQAAIKRANEQLQHTKGNSAAHLSELIAARDAAARALDTAGGPAGSGDPLSAFAQLTKADAELNQMLTTVAQEQANTERLNRSLEQALFTAESRVRAVSEYIDTRRGSIGPEARTRLAEAKRQLDAAHARKASQLTDAITYANAASALAAQAQSLANADVQSAQRAYVRGGDSDTGAVLGGIIIGDLLSGGMRGGFGGWSPTSFGGSSGGSSGGGFMGGGGRF</sequence>
<feature type="transmembrane region" description="Helical" evidence="2">
    <location>
        <begin position="165"/>
        <end position="185"/>
    </location>
</feature>
<dbReference type="RefSeq" id="WP_238304708.1">
    <property type="nucleotide sequence ID" value="NZ_BRXE01000031.1"/>
</dbReference>
<dbReference type="Proteomes" id="UP001165663">
    <property type="component" value="Unassembled WGS sequence"/>
</dbReference>
<feature type="compositionally biased region" description="Gly residues" evidence="1">
    <location>
        <begin position="646"/>
        <end position="663"/>
    </location>
</feature>
<evidence type="ECO:0000313" key="5">
    <source>
        <dbReference type="EMBL" id="GLD32129.1"/>
    </source>
</evidence>
<dbReference type="Pfam" id="PF04536">
    <property type="entry name" value="TPM_phosphatase"/>
    <property type="match status" value="1"/>
</dbReference>
<dbReference type="Gene3D" id="3.10.310.50">
    <property type="match status" value="1"/>
</dbReference>
<feature type="domain" description="TPM" evidence="3">
    <location>
        <begin position="39"/>
        <end position="155"/>
    </location>
</feature>
<evidence type="ECO:0000259" key="3">
    <source>
        <dbReference type="Pfam" id="PF04536"/>
    </source>
</evidence>
<comment type="caution">
    <text evidence="5">The sequence shown here is derived from an EMBL/GenBank/DDBJ whole genome shotgun (WGS) entry which is preliminary data.</text>
</comment>
<reference evidence="5" key="1">
    <citation type="submission" date="2022-08" db="EMBL/GenBank/DDBJ databases">
        <title>Mycobacterium kiyosense sp. nov., scotochromogenic slow-glowing species isolated from respiratory specimens.</title>
        <authorList>
            <person name="Fukano H."/>
            <person name="Kazumi Y."/>
            <person name="Sakagami N."/>
            <person name="Ato M."/>
            <person name="Mitarai S."/>
            <person name="Hoshino Y."/>
        </authorList>
    </citation>
    <scope>NUCLEOTIDE SEQUENCE</scope>
    <source>
        <strain evidence="5">1413</strain>
        <strain evidence="4">SRL2020-028</strain>
    </source>
</reference>
<dbReference type="AlphaFoldDB" id="A0A9P3UYX8"/>
<evidence type="ECO:0000313" key="6">
    <source>
        <dbReference type="Proteomes" id="UP001064782"/>
    </source>
</evidence>
<dbReference type="InterPro" id="IPR007621">
    <property type="entry name" value="TPM_dom"/>
</dbReference>
<evidence type="ECO:0000256" key="1">
    <source>
        <dbReference type="SAM" id="MobiDB-lite"/>
    </source>
</evidence>
<keyword evidence="6" id="KW-1185">Reference proteome</keyword>
<name>A0A9P3UYX8_9MYCO</name>
<proteinExistence type="predicted"/>
<evidence type="ECO:0000313" key="4">
    <source>
        <dbReference type="EMBL" id="GLB83684.1"/>
    </source>
</evidence>
<feature type="region of interest" description="Disordered" evidence="1">
    <location>
        <begin position="644"/>
        <end position="663"/>
    </location>
</feature>
<evidence type="ECO:0000256" key="2">
    <source>
        <dbReference type="SAM" id="Phobius"/>
    </source>
</evidence>
<keyword evidence="2" id="KW-0472">Membrane</keyword>
<dbReference type="Proteomes" id="UP001064782">
    <property type="component" value="Unassembled WGS sequence"/>
</dbReference>
<keyword evidence="2" id="KW-0812">Transmembrane</keyword>
<protein>
    <recommendedName>
        <fullName evidence="3">TPM domain-containing protein</fullName>
    </recommendedName>
</protein>
<keyword evidence="2" id="KW-1133">Transmembrane helix</keyword>
<dbReference type="EMBL" id="BRZI01000037">
    <property type="protein sequence ID" value="GLD32129.1"/>
    <property type="molecule type" value="Genomic_DNA"/>
</dbReference>
<accession>A0A9P3UYX8</accession>
<dbReference type="GeneID" id="83631404"/>
<dbReference type="EMBL" id="BRXE01000031">
    <property type="protein sequence ID" value="GLB83684.1"/>
    <property type="molecule type" value="Genomic_DNA"/>
</dbReference>